<evidence type="ECO:0000256" key="1">
    <source>
        <dbReference type="SAM" id="Coils"/>
    </source>
</evidence>
<comment type="caution">
    <text evidence="3">The sequence shown here is derived from an EMBL/GenBank/DDBJ whole genome shotgun (WGS) entry which is preliminary data.</text>
</comment>
<evidence type="ECO:0000313" key="4">
    <source>
        <dbReference type="Proteomes" id="UP000748756"/>
    </source>
</evidence>
<reference evidence="3" key="1">
    <citation type="journal article" date="2020" name="Fungal Divers.">
        <title>Resolving the Mortierellaceae phylogeny through synthesis of multi-gene phylogenetics and phylogenomics.</title>
        <authorList>
            <person name="Vandepol N."/>
            <person name="Liber J."/>
            <person name="Desiro A."/>
            <person name="Na H."/>
            <person name="Kennedy M."/>
            <person name="Barry K."/>
            <person name="Grigoriev I.V."/>
            <person name="Miller A.N."/>
            <person name="O'Donnell K."/>
            <person name="Stajich J.E."/>
            <person name="Bonito G."/>
        </authorList>
    </citation>
    <scope>NUCLEOTIDE SEQUENCE</scope>
    <source>
        <strain evidence="3">NRRL 6426</strain>
    </source>
</reference>
<dbReference type="EMBL" id="JAAAUQ010000651">
    <property type="protein sequence ID" value="KAF9148495.1"/>
    <property type="molecule type" value="Genomic_DNA"/>
</dbReference>
<keyword evidence="1" id="KW-0175">Coiled coil</keyword>
<feature type="coiled-coil region" evidence="1">
    <location>
        <begin position="399"/>
        <end position="488"/>
    </location>
</feature>
<proteinExistence type="predicted"/>
<evidence type="ECO:0000313" key="3">
    <source>
        <dbReference type="EMBL" id="KAF9148495.1"/>
    </source>
</evidence>
<dbReference type="OrthoDB" id="4096268at2759"/>
<dbReference type="Gene3D" id="1.20.58.130">
    <property type="match status" value="1"/>
</dbReference>
<keyword evidence="4" id="KW-1185">Reference proteome</keyword>
<feature type="region of interest" description="Disordered" evidence="2">
    <location>
        <begin position="280"/>
        <end position="324"/>
    </location>
</feature>
<gene>
    <name evidence="3" type="ORF">BG015_009777</name>
</gene>
<feature type="compositionally biased region" description="Polar residues" evidence="2">
    <location>
        <begin position="287"/>
        <end position="301"/>
    </location>
</feature>
<accession>A0A9P5RYG8</accession>
<dbReference type="Proteomes" id="UP000748756">
    <property type="component" value="Unassembled WGS sequence"/>
</dbReference>
<sequence>MEEKGTRPYIRVKLSRSVVIAADFNMYFKDPPNAGKLLNPNQQDKEIAAFLQQEPHKSVSSTLSSNPRTMYRKLRFTSTRVNQPRILMAARFLNERLRTIAKLSVPDYAFRIPYGNNQIAVDLAKELVSKFPTLFRGVTGYSLVGLYSTMVSMAQQLETFQASEASRHDPWRPTRMSHIAMDLLYLDRAISARFERLAGIRGGHVVNEQWINQPLDKHIDKQTLLDAKEEGKESEECVERDKQLDAGIMGRSSGHNNLIKSRFDDDSGLGNNSTNICYKFDPRIDNTENSGELSPTLQYAQTDHRVTGPQQSETMPRESQEGQSLQTQQLLDQVNQGQVLKVNESLEYNTDVAGTLTVAATNMVGDQLEVENAQAQTIQDLMSDVVGLKIVDATQSQEIKNLSDMVAGLREEMDKLREWDTNKELLGEIAGLKKELAQLRGQDMRRELSSEIAGLKKEVTQLENQGVRRDYLDEMTLLKKDVAQLKSQGVRHAFSLRRMSREMDDKYAFFQDEMLKLIDK</sequence>
<name>A0A9P5RYG8_9FUNG</name>
<organism evidence="3 4">
    <name type="scientific">Linnemannia schmuckeri</name>
    <dbReference type="NCBI Taxonomy" id="64567"/>
    <lineage>
        <taxon>Eukaryota</taxon>
        <taxon>Fungi</taxon>
        <taxon>Fungi incertae sedis</taxon>
        <taxon>Mucoromycota</taxon>
        <taxon>Mortierellomycotina</taxon>
        <taxon>Mortierellomycetes</taxon>
        <taxon>Mortierellales</taxon>
        <taxon>Mortierellaceae</taxon>
        <taxon>Linnemannia</taxon>
    </lineage>
</organism>
<dbReference type="AlphaFoldDB" id="A0A9P5RYG8"/>
<protein>
    <submittedName>
        <fullName evidence="3">Uncharacterized protein</fullName>
    </submittedName>
</protein>
<evidence type="ECO:0000256" key="2">
    <source>
        <dbReference type="SAM" id="MobiDB-lite"/>
    </source>
</evidence>